<feature type="domain" description="N-acetyltransferase" evidence="3">
    <location>
        <begin position="1"/>
        <end position="187"/>
    </location>
</feature>
<dbReference type="Pfam" id="PF00583">
    <property type="entry name" value="Acetyltransf_1"/>
    <property type="match status" value="1"/>
</dbReference>
<dbReference type="AlphaFoldDB" id="A0A168MYU8"/>
<dbReference type="EMBL" id="LVJI01000018">
    <property type="protein sequence ID" value="OAB45203.1"/>
    <property type="molecule type" value="Genomic_DNA"/>
</dbReference>
<reference evidence="4 5" key="1">
    <citation type="submission" date="2016-03" db="EMBL/GenBank/DDBJ databases">
        <title>Draft genome sequence of Paenibacillus antarcticus CECT 5836.</title>
        <authorList>
            <person name="Shin S.-K."/>
            <person name="Yi H."/>
        </authorList>
    </citation>
    <scope>NUCLEOTIDE SEQUENCE [LARGE SCALE GENOMIC DNA]</scope>
    <source>
        <strain evidence="4 5">CECT 5836</strain>
    </source>
</reference>
<name>A0A168MYU8_9BACL</name>
<dbReference type="PANTHER" id="PTHR43420">
    <property type="entry name" value="ACETYLTRANSFERASE"/>
    <property type="match status" value="1"/>
</dbReference>
<organism evidence="4 5">
    <name type="scientific">Paenibacillus antarcticus</name>
    <dbReference type="NCBI Taxonomy" id="253703"/>
    <lineage>
        <taxon>Bacteria</taxon>
        <taxon>Bacillati</taxon>
        <taxon>Bacillota</taxon>
        <taxon>Bacilli</taxon>
        <taxon>Bacillales</taxon>
        <taxon>Paenibacillaceae</taxon>
        <taxon>Paenibacillus</taxon>
    </lineage>
</organism>
<sequence>MMIRHAKKEDSTKVSRLLYDAIHDIAHQLTGQESEADAIEVLERFFVQEEGRLSYHQMLVKEVNSEVAGVVVSYAGSDAIALDKPIIDYLRNLKNDPNIVLDKEADEDEYYIDTLSVSPAYGRRGIGKELMLAVENEARDRNFARIALAVDIDNAGAYALYQRSGYIVDKEISINDHMYYHMVKTISL</sequence>
<proteinExistence type="predicted"/>
<evidence type="ECO:0000256" key="2">
    <source>
        <dbReference type="ARBA" id="ARBA00023315"/>
    </source>
</evidence>
<protein>
    <submittedName>
        <fullName evidence="4">GCN5 family acetyltransferase</fullName>
    </submittedName>
</protein>
<dbReference type="OrthoDB" id="5319888at2"/>
<gene>
    <name evidence="4" type="ORF">PBAT_13545</name>
</gene>
<keyword evidence="5" id="KW-1185">Reference proteome</keyword>
<dbReference type="PROSITE" id="PS51186">
    <property type="entry name" value="GNAT"/>
    <property type="match status" value="1"/>
</dbReference>
<dbReference type="InterPro" id="IPR016181">
    <property type="entry name" value="Acyl_CoA_acyltransferase"/>
</dbReference>
<keyword evidence="2" id="KW-0012">Acyltransferase</keyword>
<dbReference type="SUPFAM" id="SSF55729">
    <property type="entry name" value="Acyl-CoA N-acyltransferases (Nat)"/>
    <property type="match status" value="1"/>
</dbReference>
<evidence type="ECO:0000313" key="4">
    <source>
        <dbReference type="EMBL" id="OAB45203.1"/>
    </source>
</evidence>
<dbReference type="InterPro" id="IPR050680">
    <property type="entry name" value="YpeA/RimI_acetyltransf"/>
</dbReference>
<dbReference type="GO" id="GO:0016747">
    <property type="term" value="F:acyltransferase activity, transferring groups other than amino-acyl groups"/>
    <property type="evidence" value="ECO:0007669"/>
    <property type="project" value="InterPro"/>
</dbReference>
<dbReference type="Gene3D" id="3.40.630.30">
    <property type="match status" value="1"/>
</dbReference>
<comment type="caution">
    <text evidence="4">The sequence shown here is derived from an EMBL/GenBank/DDBJ whole genome shotgun (WGS) entry which is preliminary data.</text>
</comment>
<dbReference type="Proteomes" id="UP000077355">
    <property type="component" value="Unassembled WGS sequence"/>
</dbReference>
<dbReference type="InterPro" id="IPR000182">
    <property type="entry name" value="GNAT_dom"/>
</dbReference>
<accession>A0A168MYU8</accession>
<evidence type="ECO:0000256" key="1">
    <source>
        <dbReference type="ARBA" id="ARBA00022679"/>
    </source>
</evidence>
<keyword evidence="1 4" id="KW-0808">Transferase</keyword>
<dbReference type="CDD" id="cd04301">
    <property type="entry name" value="NAT_SF"/>
    <property type="match status" value="1"/>
</dbReference>
<evidence type="ECO:0000313" key="5">
    <source>
        <dbReference type="Proteomes" id="UP000077355"/>
    </source>
</evidence>
<evidence type="ECO:0000259" key="3">
    <source>
        <dbReference type="PROSITE" id="PS51186"/>
    </source>
</evidence>